<accession>A0A852WYT8</accession>
<reference evidence="4 5" key="1">
    <citation type="submission" date="2020-07" db="EMBL/GenBank/DDBJ databases">
        <title>Sequencing the genomes of 1000 actinobacteria strains.</title>
        <authorList>
            <person name="Klenk H.-P."/>
        </authorList>
    </citation>
    <scope>NUCLEOTIDE SEQUENCE [LARGE SCALE GENOMIC DNA]</scope>
    <source>
        <strain evidence="4 5">DSM 24723</strain>
    </source>
</reference>
<keyword evidence="3" id="KW-0472">Membrane</keyword>
<dbReference type="Proteomes" id="UP000592181">
    <property type="component" value="Unassembled WGS sequence"/>
</dbReference>
<dbReference type="EMBL" id="JACBZX010000001">
    <property type="protein sequence ID" value="NYG36006.1"/>
    <property type="molecule type" value="Genomic_DNA"/>
</dbReference>
<dbReference type="AlphaFoldDB" id="A0A852WYT8"/>
<comment type="caution">
    <text evidence="4">The sequence shown here is derived from an EMBL/GenBank/DDBJ whole genome shotgun (WGS) entry which is preliminary data.</text>
</comment>
<comment type="similarity">
    <text evidence="1">Belongs to the CPA3 antiporters (TC 2.A.63) subunit G family.</text>
</comment>
<feature type="transmembrane region" description="Helical" evidence="3">
    <location>
        <begin position="64"/>
        <end position="83"/>
    </location>
</feature>
<evidence type="ECO:0000256" key="3">
    <source>
        <dbReference type="SAM" id="Phobius"/>
    </source>
</evidence>
<name>A0A852WYT8_9MICO</name>
<dbReference type="GO" id="GO:0015385">
    <property type="term" value="F:sodium:proton antiporter activity"/>
    <property type="evidence" value="ECO:0007669"/>
    <property type="project" value="TreeGrafter"/>
</dbReference>
<evidence type="ECO:0000256" key="1">
    <source>
        <dbReference type="ARBA" id="ARBA00008404"/>
    </source>
</evidence>
<gene>
    <name evidence="4" type="ORF">BJY28_000475</name>
</gene>
<feature type="transmembrane region" description="Helical" evidence="3">
    <location>
        <begin position="29"/>
        <end position="52"/>
    </location>
</feature>
<evidence type="ECO:0000256" key="2">
    <source>
        <dbReference type="SAM" id="MobiDB-lite"/>
    </source>
</evidence>
<feature type="region of interest" description="Disordered" evidence="2">
    <location>
        <begin position="127"/>
        <end position="149"/>
    </location>
</feature>
<sequence>MRLIDIVRASEPIEPEVVAPALDGLPATVASVVAAVLVLSGAVWVLLSAIAMHRVRDALSRINALSPATGMGLTSIVLGAYLHSLTVHAFSWLDLVKVLLTLGALLLVSSVASNTLSRAAVLSGADFDPQTRPNDLTGAPPRGPGERSG</sequence>
<evidence type="ECO:0000313" key="5">
    <source>
        <dbReference type="Proteomes" id="UP000592181"/>
    </source>
</evidence>
<keyword evidence="5" id="KW-1185">Reference proteome</keyword>
<dbReference type="PANTHER" id="PTHR34703:SF1">
    <property type="entry name" value="ANTIPORTER SUBUNIT MNHG2-RELATED"/>
    <property type="match status" value="1"/>
</dbReference>
<dbReference type="PANTHER" id="PTHR34703">
    <property type="entry name" value="ANTIPORTER SUBUNIT MNHG2-RELATED"/>
    <property type="match status" value="1"/>
</dbReference>
<dbReference type="InterPro" id="IPR005133">
    <property type="entry name" value="PhaG_MnhG_YufB"/>
</dbReference>
<dbReference type="Pfam" id="PF03334">
    <property type="entry name" value="PhaG_MnhG_YufB"/>
    <property type="match status" value="1"/>
</dbReference>
<proteinExistence type="inferred from homology"/>
<organism evidence="4 5">
    <name type="scientific">Janibacter alkaliphilus</name>
    <dbReference type="NCBI Taxonomy" id="1069963"/>
    <lineage>
        <taxon>Bacteria</taxon>
        <taxon>Bacillati</taxon>
        <taxon>Actinomycetota</taxon>
        <taxon>Actinomycetes</taxon>
        <taxon>Micrococcales</taxon>
        <taxon>Intrasporangiaceae</taxon>
        <taxon>Janibacter</taxon>
    </lineage>
</organism>
<feature type="transmembrane region" description="Helical" evidence="3">
    <location>
        <begin position="89"/>
        <end position="108"/>
    </location>
</feature>
<keyword evidence="3" id="KW-1133">Transmembrane helix</keyword>
<protein>
    <submittedName>
        <fullName evidence="4">Multicomponent Na+:H+ antiporter subunit G</fullName>
    </submittedName>
</protein>
<dbReference type="RefSeq" id="WP_179461579.1">
    <property type="nucleotide sequence ID" value="NZ_JACBZX010000001.1"/>
</dbReference>
<keyword evidence="3" id="KW-0812">Transmembrane</keyword>
<evidence type="ECO:0000313" key="4">
    <source>
        <dbReference type="EMBL" id="NYG36006.1"/>
    </source>
</evidence>